<evidence type="ECO:0000313" key="1">
    <source>
        <dbReference type="EMBL" id="GAL24443.1"/>
    </source>
</evidence>
<evidence type="ECO:0000313" key="2">
    <source>
        <dbReference type="Proteomes" id="UP000029223"/>
    </source>
</evidence>
<keyword evidence="2" id="KW-1185">Reference proteome</keyword>
<comment type="caution">
    <text evidence="1">The sequence shown here is derived from an EMBL/GenBank/DDBJ whole genome shotgun (WGS) entry which is preliminary data.</text>
</comment>
<dbReference type="Proteomes" id="UP000029223">
    <property type="component" value="Unassembled WGS sequence"/>
</dbReference>
<gene>
    <name evidence="1" type="ORF">JCM19239_1897</name>
</gene>
<protein>
    <submittedName>
        <fullName evidence="1">Uncharacterized protein</fullName>
    </submittedName>
</protein>
<proteinExistence type="predicted"/>
<organism evidence="1 2">
    <name type="scientific">Vibrio variabilis</name>
    <dbReference type="NCBI Taxonomy" id="990271"/>
    <lineage>
        <taxon>Bacteria</taxon>
        <taxon>Pseudomonadati</taxon>
        <taxon>Pseudomonadota</taxon>
        <taxon>Gammaproteobacteria</taxon>
        <taxon>Vibrionales</taxon>
        <taxon>Vibrionaceae</taxon>
        <taxon>Vibrio</taxon>
    </lineage>
</organism>
<reference evidence="2" key="1">
    <citation type="submission" date="2014-09" db="EMBL/GenBank/DDBJ databases">
        <title>Vibrio variabilis JCM 19239. (C206) whole genome shotgun sequence.</title>
        <authorList>
            <person name="Sawabe T."/>
            <person name="Meirelles P."/>
            <person name="Nakanishi M."/>
            <person name="Sayaka M."/>
            <person name="Hattori M."/>
            <person name="Ohkuma M."/>
        </authorList>
    </citation>
    <scope>NUCLEOTIDE SEQUENCE [LARGE SCALE GENOMIC DNA]</scope>
    <source>
        <strain evidence="2">JCM 19239</strain>
    </source>
</reference>
<sequence length="46" mass="4826">MAKVNCSLKLRDSVTVKVALRLGEETCTGKSSNEIGISNAVTGRST</sequence>
<dbReference type="EMBL" id="BBMS01000004">
    <property type="protein sequence ID" value="GAL24443.1"/>
    <property type="molecule type" value="Genomic_DNA"/>
</dbReference>
<name>A0ABQ0J6P8_9VIBR</name>
<accession>A0ABQ0J6P8</accession>